<sequence>MTAFWASRQGRLLSVLIVVIALLLLWEGAIHAFDIKPFLLPSPIAVVAELADSPGWYAAHAGQTLLQTFLGFALAVALGIVMAVGIVYSRWIEQSLYTILVGLNSIPKVAVAPLFIVWLGTGLEPKVAIAFLIAVFPIVIDTVLGLRSVDPDLLDLARSLRGSRFQVLRMVRFPNALPSLFAGMKVGISFAFIGAIVGEFVASSSGLGYVILSSQATFDTTRMFAAIFLLAVIGTILFYMVELAEKAFIPWHVSRRKEGLVQP</sequence>
<proteinExistence type="inferred from homology"/>
<evidence type="ECO:0000313" key="10">
    <source>
        <dbReference type="Proteomes" id="UP001595528"/>
    </source>
</evidence>
<evidence type="ECO:0000256" key="6">
    <source>
        <dbReference type="ARBA" id="ARBA00023136"/>
    </source>
</evidence>
<keyword evidence="4 7" id="KW-0812">Transmembrane</keyword>
<dbReference type="CDD" id="cd06261">
    <property type="entry name" value="TM_PBP2"/>
    <property type="match status" value="1"/>
</dbReference>
<feature type="transmembrane region" description="Helical" evidence="7">
    <location>
        <begin position="224"/>
        <end position="241"/>
    </location>
</feature>
<keyword evidence="10" id="KW-1185">Reference proteome</keyword>
<keyword evidence="3" id="KW-1003">Cell membrane</keyword>
<comment type="subcellular location">
    <subcellularLocation>
        <location evidence="1 7">Cell membrane</location>
        <topology evidence="1 7">Multi-pass membrane protein</topology>
    </subcellularLocation>
</comment>
<dbReference type="Proteomes" id="UP001595528">
    <property type="component" value="Unassembled WGS sequence"/>
</dbReference>
<evidence type="ECO:0000256" key="4">
    <source>
        <dbReference type="ARBA" id="ARBA00022692"/>
    </source>
</evidence>
<feature type="transmembrane region" description="Helical" evidence="7">
    <location>
        <begin position="96"/>
        <end position="121"/>
    </location>
</feature>
<keyword evidence="2 7" id="KW-0813">Transport</keyword>
<evidence type="ECO:0000256" key="3">
    <source>
        <dbReference type="ARBA" id="ARBA00022475"/>
    </source>
</evidence>
<feature type="transmembrane region" description="Helical" evidence="7">
    <location>
        <begin position="127"/>
        <end position="146"/>
    </location>
</feature>
<dbReference type="InterPro" id="IPR000515">
    <property type="entry name" value="MetI-like"/>
</dbReference>
<keyword evidence="5 7" id="KW-1133">Transmembrane helix</keyword>
<dbReference type="PANTHER" id="PTHR30151:SF20">
    <property type="entry name" value="ABC TRANSPORTER PERMEASE PROTEIN HI_0355-RELATED"/>
    <property type="match status" value="1"/>
</dbReference>
<evidence type="ECO:0000256" key="7">
    <source>
        <dbReference type="RuleBase" id="RU363032"/>
    </source>
</evidence>
<reference evidence="10" key="1">
    <citation type="journal article" date="2019" name="Int. J. Syst. Evol. Microbiol.">
        <title>The Global Catalogue of Microorganisms (GCM) 10K type strain sequencing project: providing services to taxonomists for standard genome sequencing and annotation.</title>
        <authorList>
            <consortium name="The Broad Institute Genomics Platform"/>
            <consortium name="The Broad Institute Genome Sequencing Center for Infectious Disease"/>
            <person name="Wu L."/>
            <person name="Ma J."/>
        </authorList>
    </citation>
    <scope>NUCLEOTIDE SEQUENCE [LARGE SCALE GENOMIC DNA]</scope>
    <source>
        <strain evidence="10">KCTC 42964</strain>
    </source>
</reference>
<dbReference type="Pfam" id="PF00528">
    <property type="entry name" value="BPD_transp_1"/>
    <property type="match status" value="1"/>
</dbReference>
<gene>
    <name evidence="9" type="ORF">ACFOGJ_15620</name>
</gene>
<feature type="domain" description="ABC transmembrane type-1" evidence="8">
    <location>
        <begin position="61"/>
        <end position="241"/>
    </location>
</feature>
<protein>
    <submittedName>
        <fullName evidence="9">ABC transporter permease</fullName>
    </submittedName>
</protein>
<evidence type="ECO:0000256" key="2">
    <source>
        <dbReference type="ARBA" id="ARBA00022448"/>
    </source>
</evidence>
<dbReference type="EMBL" id="JBHRTR010000028">
    <property type="protein sequence ID" value="MFC3228672.1"/>
    <property type="molecule type" value="Genomic_DNA"/>
</dbReference>
<evidence type="ECO:0000256" key="1">
    <source>
        <dbReference type="ARBA" id="ARBA00004651"/>
    </source>
</evidence>
<dbReference type="PROSITE" id="PS50928">
    <property type="entry name" value="ABC_TM1"/>
    <property type="match status" value="1"/>
</dbReference>
<keyword evidence="6 7" id="KW-0472">Membrane</keyword>
<comment type="caution">
    <text evidence="9">The sequence shown here is derived from an EMBL/GenBank/DDBJ whole genome shotgun (WGS) entry which is preliminary data.</text>
</comment>
<accession>A0ABV7L246</accession>
<name>A0ABV7L246_9PROT</name>
<dbReference type="InterPro" id="IPR035906">
    <property type="entry name" value="MetI-like_sf"/>
</dbReference>
<dbReference type="Gene3D" id="1.10.3720.10">
    <property type="entry name" value="MetI-like"/>
    <property type="match status" value="1"/>
</dbReference>
<dbReference type="RefSeq" id="WP_379902018.1">
    <property type="nucleotide sequence ID" value="NZ_JBHRTR010000028.1"/>
</dbReference>
<organism evidence="9 10">
    <name type="scientific">Marinibaculum pumilum</name>
    <dbReference type="NCBI Taxonomy" id="1766165"/>
    <lineage>
        <taxon>Bacteria</taxon>
        <taxon>Pseudomonadati</taxon>
        <taxon>Pseudomonadota</taxon>
        <taxon>Alphaproteobacteria</taxon>
        <taxon>Rhodospirillales</taxon>
        <taxon>Rhodospirillaceae</taxon>
        <taxon>Marinibaculum</taxon>
    </lineage>
</organism>
<comment type="similarity">
    <text evidence="7">Belongs to the binding-protein-dependent transport system permease family.</text>
</comment>
<evidence type="ECO:0000256" key="5">
    <source>
        <dbReference type="ARBA" id="ARBA00022989"/>
    </source>
</evidence>
<feature type="transmembrane region" description="Helical" evidence="7">
    <location>
        <begin position="190"/>
        <end position="212"/>
    </location>
</feature>
<evidence type="ECO:0000313" key="9">
    <source>
        <dbReference type="EMBL" id="MFC3228672.1"/>
    </source>
</evidence>
<dbReference type="PANTHER" id="PTHR30151">
    <property type="entry name" value="ALKANE SULFONATE ABC TRANSPORTER-RELATED, MEMBRANE SUBUNIT"/>
    <property type="match status" value="1"/>
</dbReference>
<feature type="transmembrane region" description="Helical" evidence="7">
    <location>
        <begin position="69"/>
        <end position="89"/>
    </location>
</feature>
<evidence type="ECO:0000259" key="8">
    <source>
        <dbReference type="PROSITE" id="PS50928"/>
    </source>
</evidence>
<dbReference type="SUPFAM" id="SSF161098">
    <property type="entry name" value="MetI-like"/>
    <property type="match status" value="1"/>
</dbReference>